<reference evidence="3 4" key="1">
    <citation type="journal article" date="2016" name="Antonie Van Leeuwenhoek">
        <title>Lysinibacillus endophyticus sp. nov., an indole-3-acetic acid producing endophytic bacterium isolated from corn root (Zea mays cv. Xinken-5).</title>
        <authorList>
            <person name="Yu J."/>
            <person name="Guan X."/>
            <person name="Liu C."/>
            <person name="Xiang W."/>
            <person name="Yu Z."/>
            <person name="Liu X."/>
            <person name="Wang G."/>
        </authorList>
    </citation>
    <scope>NUCLEOTIDE SEQUENCE [LARGE SCALE GENOMIC DNA]</scope>
    <source>
        <strain evidence="3 4">DSM 100506</strain>
    </source>
</reference>
<evidence type="ECO:0000313" key="3">
    <source>
        <dbReference type="EMBL" id="RKQ13334.1"/>
    </source>
</evidence>
<dbReference type="Proteomes" id="UP000272238">
    <property type="component" value="Unassembled WGS sequence"/>
</dbReference>
<comment type="caution">
    <text evidence="3">The sequence shown here is derived from an EMBL/GenBank/DDBJ whole genome shotgun (WGS) entry which is preliminary data.</text>
</comment>
<keyword evidence="1" id="KW-0238">DNA-binding</keyword>
<dbReference type="GO" id="GO:0003677">
    <property type="term" value="F:DNA binding"/>
    <property type="evidence" value="ECO:0007669"/>
    <property type="project" value="UniProtKB-KW"/>
</dbReference>
<accession>A0A494YTD3</accession>
<proteinExistence type="predicted"/>
<dbReference type="GO" id="GO:0005829">
    <property type="term" value="C:cytosol"/>
    <property type="evidence" value="ECO:0007669"/>
    <property type="project" value="TreeGrafter"/>
</dbReference>
<dbReference type="Gene3D" id="1.10.260.40">
    <property type="entry name" value="lambda repressor-like DNA-binding domains"/>
    <property type="match status" value="1"/>
</dbReference>
<dbReference type="InterPro" id="IPR010982">
    <property type="entry name" value="Lambda_DNA-bd_dom_sf"/>
</dbReference>
<dbReference type="SUPFAM" id="SSF47413">
    <property type="entry name" value="lambda repressor-like DNA-binding domains"/>
    <property type="match status" value="1"/>
</dbReference>
<feature type="domain" description="HTH cro/C1-type" evidence="2">
    <location>
        <begin position="16"/>
        <end position="71"/>
    </location>
</feature>
<gene>
    <name evidence="3" type="ORF">D8M03_16270</name>
</gene>
<dbReference type="Pfam" id="PF01381">
    <property type="entry name" value="HTH_3"/>
    <property type="match status" value="1"/>
</dbReference>
<name>A0A494YTD3_9BACL</name>
<dbReference type="InterPro" id="IPR050807">
    <property type="entry name" value="TransReg_Diox_bact_type"/>
</dbReference>
<dbReference type="PANTHER" id="PTHR46797:SF1">
    <property type="entry name" value="METHYLPHOSPHONATE SYNTHASE"/>
    <property type="match status" value="1"/>
</dbReference>
<evidence type="ECO:0000256" key="1">
    <source>
        <dbReference type="ARBA" id="ARBA00023125"/>
    </source>
</evidence>
<evidence type="ECO:0000313" key="4">
    <source>
        <dbReference type="Proteomes" id="UP000272238"/>
    </source>
</evidence>
<evidence type="ECO:0000259" key="2">
    <source>
        <dbReference type="PROSITE" id="PS50943"/>
    </source>
</evidence>
<dbReference type="OrthoDB" id="2615321at2"/>
<sequence length="146" mass="16458">MEKDEMLISDNFGKMLKSLRKKKGLSLEQVASRANLSASYLHRLEKGTRKSPGFTKIIKLAEALKVEPSVLVGVELNSSKSALSISELFFNHTVEHNEEVLDGSTKALLVELIETVLLLKFERDSLDSDLQQLFEIVIDLKKEEQK</sequence>
<dbReference type="InterPro" id="IPR001387">
    <property type="entry name" value="Cro/C1-type_HTH"/>
</dbReference>
<dbReference type="PANTHER" id="PTHR46797">
    <property type="entry name" value="HTH-TYPE TRANSCRIPTIONAL REGULATOR"/>
    <property type="match status" value="1"/>
</dbReference>
<organism evidence="3 4">
    <name type="scientific">Ureibacillus endophyticus</name>
    <dbReference type="NCBI Taxonomy" id="1978490"/>
    <lineage>
        <taxon>Bacteria</taxon>
        <taxon>Bacillati</taxon>
        <taxon>Bacillota</taxon>
        <taxon>Bacilli</taxon>
        <taxon>Bacillales</taxon>
        <taxon>Caryophanaceae</taxon>
        <taxon>Ureibacillus</taxon>
    </lineage>
</organism>
<dbReference type="CDD" id="cd00093">
    <property type="entry name" value="HTH_XRE"/>
    <property type="match status" value="1"/>
</dbReference>
<dbReference type="GO" id="GO:0003700">
    <property type="term" value="F:DNA-binding transcription factor activity"/>
    <property type="evidence" value="ECO:0007669"/>
    <property type="project" value="TreeGrafter"/>
</dbReference>
<protein>
    <submittedName>
        <fullName evidence="3">XRE family transcriptional regulator</fullName>
    </submittedName>
</protein>
<dbReference type="RefSeq" id="WP_121215851.1">
    <property type="nucleotide sequence ID" value="NZ_RBZN01000066.1"/>
</dbReference>
<keyword evidence="4" id="KW-1185">Reference proteome</keyword>
<dbReference type="EMBL" id="RBZN01000066">
    <property type="protein sequence ID" value="RKQ13334.1"/>
    <property type="molecule type" value="Genomic_DNA"/>
</dbReference>
<dbReference type="SMART" id="SM00530">
    <property type="entry name" value="HTH_XRE"/>
    <property type="match status" value="1"/>
</dbReference>
<dbReference type="AlphaFoldDB" id="A0A494YTD3"/>
<dbReference type="PROSITE" id="PS50943">
    <property type="entry name" value="HTH_CROC1"/>
    <property type="match status" value="1"/>
</dbReference>